<dbReference type="AlphaFoldDB" id="A0A2I9DPV8"/>
<evidence type="ECO:0000313" key="7">
    <source>
        <dbReference type="EMBL" id="GBF04177.1"/>
    </source>
</evidence>
<feature type="region of interest" description="Disordered" evidence="5">
    <location>
        <begin position="583"/>
        <end position="602"/>
    </location>
</feature>
<evidence type="ECO:0000256" key="5">
    <source>
        <dbReference type="SAM" id="MobiDB-lite"/>
    </source>
</evidence>
<feature type="domain" description="Peptidase S8/S53" evidence="6">
    <location>
        <begin position="362"/>
        <end position="583"/>
    </location>
</feature>
<dbReference type="PROSITE" id="PS00138">
    <property type="entry name" value="SUBTILASE_SER"/>
    <property type="match status" value="1"/>
</dbReference>
<organism evidence="7 8">
    <name type="scientific">Deinococcus aerius</name>
    <dbReference type="NCBI Taxonomy" id="200253"/>
    <lineage>
        <taxon>Bacteria</taxon>
        <taxon>Thermotogati</taxon>
        <taxon>Deinococcota</taxon>
        <taxon>Deinococci</taxon>
        <taxon>Deinococcales</taxon>
        <taxon>Deinococcaceae</taxon>
        <taxon>Deinococcus</taxon>
    </lineage>
</organism>
<evidence type="ECO:0000256" key="1">
    <source>
        <dbReference type="ARBA" id="ARBA00011073"/>
    </source>
</evidence>
<dbReference type="CDD" id="cd00306">
    <property type="entry name" value="Peptidases_S8_S53"/>
    <property type="match status" value="1"/>
</dbReference>
<keyword evidence="8" id="KW-1185">Reference proteome</keyword>
<protein>
    <recommendedName>
        <fullName evidence="6">Peptidase S8/S53 domain-containing protein</fullName>
    </recommendedName>
</protein>
<dbReference type="PANTHER" id="PTHR43806">
    <property type="entry name" value="PEPTIDASE S8"/>
    <property type="match status" value="1"/>
</dbReference>
<gene>
    <name evidence="7" type="ORF">DAERI_010349</name>
</gene>
<evidence type="ECO:0000256" key="4">
    <source>
        <dbReference type="ARBA" id="ARBA00022825"/>
    </source>
</evidence>
<dbReference type="PANTHER" id="PTHR43806:SF11">
    <property type="entry name" value="CEREVISIN-RELATED"/>
    <property type="match status" value="1"/>
</dbReference>
<dbReference type="Gene3D" id="3.40.50.200">
    <property type="entry name" value="Peptidase S8/S53 domain"/>
    <property type="match status" value="1"/>
</dbReference>
<dbReference type="Proteomes" id="UP000236569">
    <property type="component" value="Unassembled WGS sequence"/>
</dbReference>
<evidence type="ECO:0000256" key="3">
    <source>
        <dbReference type="ARBA" id="ARBA00022801"/>
    </source>
</evidence>
<keyword evidence="3" id="KW-0378">Hydrolase</keyword>
<comment type="caution">
    <text evidence="7">The sequence shown here is derived from an EMBL/GenBank/DDBJ whole genome shotgun (WGS) entry which is preliminary data.</text>
</comment>
<keyword evidence="4" id="KW-0720">Serine protease</keyword>
<sequence length="602" mass="64635">MFRDGYVRLFYAPQTEGLAWKVGSQREACEKPPGTSFSPVYRCKVPSEAALGEQDVFLIDGGQQSGVVDTVTVLPEVPEYTAKVQPGLGTKSFPTRDIQFLKPSSAPGVRNPDVDRINRIIRSSGRASPSFDLRARQLADGRVVVTPAEADLMGRIAGVRGSVLPAITGLPPRRIAPLAGWKQPLNEAVTLTPRPTLLRGVPMGAILPDTLRQNQRELLKGVNGEAIRRALSSLRGGVNSRVYAPNGRVEAYFRGLGVSGDGMDLCATSYSLPILSADEARVLGAIYAEPDNLPADIAPTKELGTETTAPPNPAAQRKSEQAGHEENVGTLEAVRPSPRPGKYRPIIYVIDTMTEDEAGRQRDDYVSRDGAGTPHYGHGRHIAAIIKQLFEAPPEDLVSLAACDSSGRCATPKVIHAICQAIMARRTTGRPVLVNLSLSTPVPGKYLRQVIDLAVREGVMFVAAHGSGTPLRPGSYECRELQDEDQCHYFPADWSAVAGPLGQHVISVAALERADGSSQWSDYPYGRVVLAGGRNIPPDVRAPGVFYFPSPETPNSAGERFRFPGTSFAAPVVTGLLAQLMSTGTRQKPSEWTGGLDLTKGP</sequence>
<dbReference type="SUPFAM" id="SSF52743">
    <property type="entry name" value="Subtilisin-like"/>
    <property type="match status" value="1"/>
</dbReference>
<dbReference type="InterPro" id="IPR023828">
    <property type="entry name" value="Peptidase_S8_Ser-AS"/>
</dbReference>
<evidence type="ECO:0000313" key="8">
    <source>
        <dbReference type="Proteomes" id="UP000236569"/>
    </source>
</evidence>
<name>A0A2I9DPV8_9DEIO</name>
<dbReference type="GO" id="GO:0004252">
    <property type="term" value="F:serine-type endopeptidase activity"/>
    <property type="evidence" value="ECO:0007669"/>
    <property type="project" value="InterPro"/>
</dbReference>
<comment type="similarity">
    <text evidence="1">Belongs to the peptidase S8 family.</text>
</comment>
<dbReference type="GO" id="GO:0006508">
    <property type="term" value="P:proteolysis"/>
    <property type="evidence" value="ECO:0007669"/>
    <property type="project" value="UniProtKB-KW"/>
</dbReference>
<evidence type="ECO:0000256" key="2">
    <source>
        <dbReference type="ARBA" id="ARBA00022670"/>
    </source>
</evidence>
<keyword evidence="2" id="KW-0645">Protease</keyword>
<feature type="compositionally biased region" description="Basic and acidic residues" evidence="5">
    <location>
        <begin position="317"/>
        <end position="327"/>
    </location>
</feature>
<proteinExistence type="inferred from homology"/>
<reference evidence="8" key="1">
    <citation type="submission" date="2018-01" db="EMBL/GenBank/DDBJ databases">
        <title>Draft Genome Sequence of the Radioresistant Bacterium Deinococcus aerius TR0125, Isolated from the Higher Atmosphere above Japan.</title>
        <authorList>
            <person name="Satoh K."/>
            <person name="Arai H."/>
            <person name="Sanzen T."/>
            <person name="Kawaguchi Y."/>
            <person name="Hayashi H."/>
            <person name="Yokobori S."/>
            <person name="Yamagishi A."/>
            <person name="Oono Y."/>
            <person name="Narumi I."/>
        </authorList>
    </citation>
    <scope>NUCLEOTIDE SEQUENCE [LARGE SCALE GENOMIC DNA]</scope>
    <source>
        <strain evidence="8">TR0125</strain>
    </source>
</reference>
<dbReference type="InterPro" id="IPR000209">
    <property type="entry name" value="Peptidase_S8/S53_dom"/>
</dbReference>
<dbReference type="InterPro" id="IPR050131">
    <property type="entry name" value="Peptidase_S8_subtilisin-like"/>
</dbReference>
<dbReference type="Pfam" id="PF00082">
    <property type="entry name" value="Peptidase_S8"/>
    <property type="match status" value="1"/>
</dbReference>
<dbReference type="InterPro" id="IPR036852">
    <property type="entry name" value="Peptidase_S8/S53_dom_sf"/>
</dbReference>
<dbReference type="EMBL" id="BFAG01000001">
    <property type="protein sequence ID" value="GBF04177.1"/>
    <property type="molecule type" value="Genomic_DNA"/>
</dbReference>
<evidence type="ECO:0000259" key="6">
    <source>
        <dbReference type="Pfam" id="PF00082"/>
    </source>
</evidence>
<feature type="region of interest" description="Disordered" evidence="5">
    <location>
        <begin position="302"/>
        <end position="339"/>
    </location>
</feature>
<accession>A0A2I9DPV8</accession>